<reference evidence="1 2" key="1">
    <citation type="journal article" date="2015" name="Genome Biol. Evol.">
        <title>Comparative Genomics of a Bacterivorous Green Alga Reveals Evolutionary Causalities and Consequences of Phago-Mixotrophic Mode of Nutrition.</title>
        <authorList>
            <person name="Burns J.A."/>
            <person name="Paasch A."/>
            <person name="Narechania A."/>
            <person name="Kim E."/>
        </authorList>
    </citation>
    <scope>NUCLEOTIDE SEQUENCE [LARGE SCALE GENOMIC DNA]</scope>
    <source>
        <strain evidence="1 2">PLY_AMNH</strain>
    </source>
</reference>
<proteinExistence type="predicted"/>
<protein>
    <submittedName>
        <fullName evidence="1">Uncharacterized protein</fullName>
    </submittedName>
</protein>
<organism evidence="1 2">
    <name type="scientific">Cymbomonas tetramitiformis</name>
    <dbReference type="NCBI Taxonomy" id="36881"/>
    <lineage>
        <taxon>Eukaryota</taxon>
        <taxon>Viridiplantae</taxon>
        <taxon>Chlorophyta</taxon>
        <taxon>Pyramimonadophyceae</taxon>
        <taxon>Pyramimonadales</taxon>
        <taxon>Pyramimonadaceae</taxon>
        <taxon>Cymbomonas</taxon>
    </lineage>
</organism>
<name>A0AAE0FRA7_9CHLO</name>
<dbReference type="Proteomes" id="UP001190700">
    <property type="component" value="Unassembled WGS sequence"/>
</dbReference>
<gene>
    <name evidence="1" type="ORF">CYMTET_26687</name>
</gene>
<evidence type="ECO:0000313" key="2">
    <source>
        <dbReference type="Proteomes" id="UP001190700"/>
    </source>
</evidence>
<dbReference type="EMBL" id="LGRX02014461">
    <property type="protein sequence ID" value="KAK3264584.1"/>
    <property type="molecule type" value="Genomic_DNA"/>
</dbReference>
<comment type="caution">
    <text evidence="1">The sequence shown here is derived from an EMBL/GenBank/DDBJ whole genome shotgun (WGS) entry which is preliminary data.</text>
</comment>
<dbReference type="AlphaFoldDB" id="A0AAE0FRA7"/>
<sequence>MDTRQRTAKRKLLREFDLDSSIRLVDAVRDSPTVRTPPVPASPAPAQGDTPAIVLARQRYEGAKSAVNAIYSKGRHRKWAKAVKQHALAGDYFSAKDDVSKLAKIVVDLKAEIVTAGLEPGVFDLDNPTVLDGGATCRERTLVYDTLTYIVEPDSVAYGYLLGTDAVSDRDGRRALVDFIKGCVPHAVRQKLQAEHSALVYPGKVDPRPILAEEQQLVRENRATDWTPTVLRLGGAAGTAASAAVPPRNEILIKLFAKIDRIENFIKTQRTGGAAAILPKRTRKGLAGFRAGSHPDPHVGFDGKQRTKALPKCPRCPTAGDGHTYHSWFDCPLGGKRDEAGSMAAYCYAASGRLYAGRAAHSGDVASIPDRRRQRGSGVRGGVRAKRCAHGGGCGRGIRWRGRLGVRIRRERLEDLDGDDMDMAGGRAAATKTRGFRGCAWALGGVLRWGGAVDSEGRPPTIEMGSYSMGLPPQQAEPVVAPRSATVMGCGGAAMAMGARPAHACGAP</sequence>
<evidence type="ECO:0000313" key="1">
    <source>
        <dbReference type="EMBL" id="KAK3264584.1"/>
    </source>
</evidence>
<keyword evidence="2" id="KW-1185">Reference proteome</keyword>
<accession>A0AAE0FRA7</accession>